<dbReference type="PROSITE" id="PS00922">
    <property type="entry name" value="TRANSGLYCOSYLASE"/>
    <property type="match status" value="1"/>
</dbReference>
<evidence type="ECO:0000259" key="2">
    <source>
        <dbReference type="PROSITE" id="PS51782"/>
    </source>
</evidence>
<dbReference type="PANTHER" id="PTHR37423:SF2">
    <property type="entry name" value="MEMBRANE-BOUND LYTIC MUREIN TRANSGLYCOSYLASE C"/>
    <property type="match status" value="1"/>
</dbReference>
<dbReference type="PROSITE" id="PS51782">
    <property type="entry name" value="LYSM"/>
    <property type="match status" value="2"/>
</dbReference>
<dbReference type="EMBL" id="FNOW01000019">
    <property type="protein sequence ID" value="SDX91047.1"/>
    <property type="molecule type" value="Genomic_DNA"/>
</dbReference>
<dbReference type="Proteomes" id="UP000198672">
    <property type="component" value="Unassembled WGS sequence"/>
</dbReference>
<proteinExistence type="inferred from homology"/>
<dbReference type="Pfam" id="PF01476">
    <property type="entry name" value="LysM"/>
    <property type="match status" value="2"/>
</dbReference>
<dbReference type="GO" id="GO:0008933">
    <property type="term" value="F:peptidoglycan lytic transglycosylase activity"/>
    <property type="evidence" value="ECO:0007669"/>
    <property type="project" value="InterPro"/>
</dbReference>
<feature type="domain" description="LysM" evidence="2">
    <location>
        <begin position="428"/>
        <end position="471"/>
    </location>
</feature>
<dbReference type="Gene3D" id="1.10.530.10">
    <property type="match status" value="1"/>
</dbReference>
<dbReference type="SUPFAM" id="SSF53955">
    <property type="entry name" value="Lysozyme-like"/>
    <property type="match status" value="1"/>
</dbReference>
<organism evidence="3 4">
    <name type="scientific">Allochromatium warmingii</name>
    <name type="common">Chromatium warmingii</name>
    <dbReference type="NCBI Taxonomy" id="61595"/>
    <lineage>
        <taxon>Bacteria</taxon>
        <taxon>Pseudomonadati</taxon>
        <taxon>Pseudomonadota</taxon>
        <taxon>Gammaproteobacteria</taxon>
        <taxon>Chromatiales</taxon>
        <taxon>Chromatiaceae</taxon>
        <taxon>Allochromatium</taxon>
    </lineage>
</organism>
<evidence type="ECO:0000256" key="1">
    <source>
        <dbReference type="ARBA" id="ARBA00007734"/>
    </source>
</evidence>
<gene>
    <name evidence="3" type="ORF">SAMN05421644_11916</name>
</gene>
<evidence type="ECO:0000313" key="3">
    <source>
        <dbReference type="EMBL" id="SDX91047.1"/>
    </source>
</evidence>
<protein>
    <submittedName>
        <fullName evidence="3">Membrane-bound lytic murein transglycosylase D</fullName>
    </submittedName>
</protein>
<dbReference type="SUPFAM" id="SSF54106">
    <property type="entry name" value="LysM domain"/>
    <property type="match status" value="2"/>
</dbReference>
<feature type="domain" description="LysM" evidence="2">
    <location>
        <begin position="374"/>
        <end position="418"/>
    </location>
</feature>
<sequence>MPEVKLLGPTACALSALALPFFTGCASHSTVAERDQSLDLYAGVVSARDYGYVRPARDVKVTARSQTVERDRIGHGQDLWQRVRSGMQLNLQAHAHIDSALERFRRDPRYLERLSQRGAPYLPVIVAEIERRGLPMELALLPHIESRYNPAATSPKSAAGIWQFMPSTARDMGLHLDEATDERRDVIASTRAALDYLERLNKRFEGDWELTMAAYNCGPGCVSAAIDTNRRQGLPTDFWSLNLPNETRQYVPQILAASRLVADARRYGQHLPAIADRIGVDVIRSNQPMDLAKLALDTGINLDELKKLNPDLKLGRWSRPDITALNVPQGQGARIRAKAPAIQLDALPVIGRRAAPARLAARQPPATPATSATRTHLVKTGETLAAVAQRHGLDRQTLAEANGLTEHDPLLPGQTLELPMRHALPAVITHRVQPGESLTGLARRYNVSTEEIRRWNQLADNVLKSGAMVRIYLRDRS</sequence>
<dbReference type="Pfam" id="PF01464">
    <property type="entry name" value="SLT"/>
    <property type="match status" value="1"/>
</dbReference>
<dbReference type="RefSeq" id="WP_091333523.1">
    <property type="nucleotide sequence ID" value="NZ_FNOW01000019.1"/>
</dbReference>
<dbReference type="InterPro" id="IPR036779">
    <property type="entry name" value="LysM_dom_sf"/>
</dbReference>
<evidence type="ECO:0000313" key="4">
    <source>
        <dbReference type="Proteomes" id="UP000198672"/>
    </source>
</evidence>
<dbReference type="PROSITE" id="PS51257">
    <property type="entry name" value="PROKAR_LIPOPROTEIN"/>
    <property type="match status" value="1"/>
</dbReference>
<dbReference type="InterPro" id="IPR018392">
    <property type="entry name" value="LysM"/>
</dbReference>
<comment type="similarity">
    <text evidence="1">Belongs to the transglycosylase Slt family.</text>
</comment>
<keyword evidence="4" id="KW-1185">Reference proteome</keyword>
<dbReference type="InterPro" id="IPR023346">
    <property type="entry name" value="Lysozyme-like_dom_sf"/>
</dbReference>
<dbReference type="STRING" id="61595.SAMN05421644_11916"/>
<dbReference type="SMART" id="SM00257">
    <property type="entry name" value="LysM"/>
    <property type="match status" value="2"/>
</dbReference>
<name>A0A1H3FJS7_ALLWA</name>
<accession>A0A1H3FJS7</accession>
<dbReference type="AlphaFoldDB" id="A0A1H3FJS7"/>
<dbReference type="CDD" id="cd00118">
    <property type="entry name" value="LysM"/>
    <property type="match status" value="2"/>
</dbReference>
<dbReference type="InterPro" id="IPR008258">
    <property type="entry name" value="Transglycosylase_SLT_dom_1"/>
</dbReference>
<dbReference type="GO" id="GO:0000270">
    <property type="term" value="P:peptidoglycan metabolic process"/>
    <property type="evidence" value="ECO:0007669"/>
    <property type="project" value="InterPro"/>
</dbReference>
<dbReference type="OrthoDB" id="9815002at2"/>
<reference evidence="4" key="1">
    <citation type="submission" date="2016-10" db="EMBL/GenBank/DDBJ databases">
        <authorList>
            <person name="Varghese N."/>
            <person name="Submissions S."/>
        </authorList>
    </citation>
    <scope>NUCLEOTIDE SEQUENCE [LARGE SCALE GENOMIC DNA]</scope>
    <source>
        <strain evidence="4">DSM 173</strain>
    </source>
</reference>
<dbReference type="GO" id="GO:0016020">
    <property type="term" value="C:membrane"/>
    <property type="evidence" value="ECO:0007669"/>
    <property type="project" value="InterPro"/>
</dbReference>
<dbReference type="Gene3D" id="3.10.350.10">
    <property type="entry name" value="LysM domain"/>
    <property type="match status" value="2"/>
</dbReference>
<dbReference type="PANTHER" id="PTHR37423">
    <property type="entry name" value="SOLUBLE LYTIC MUREIN TRANSGLYCOSYLASE-RELATED"/>
    <property type="match status" value="1"/>
</dbReference>
<dbReference type="InterPro" id="IPR000189">
    <property type="entry name" value="Transglyc_AS"/>
</dbReference>
<dbReference type="CDD" id="cd16894">
    <property type="entry name" value="MltD-like"/>
    <property type="match status" value="1"/>
</dbReference>